<dbReference type="EMBL" id="ASSM01000015">
    <property type="protein sequence ID" value="EOR98015.1"/>
    <property type="molecule type" value="Genomic_DNA"/>
</dbReference>
<keyword evidence="3 11" id="KW-0597">Phosphoprotein</keyword>
<evidence type="ECO:0000256" key="2">
    <source>
        <dbReference type="ARBA" id="ARBA00012438"/>
    </source>
</evidence>
<dbReference type="InterPro" id="IPR003661">
    <property type="entry name" value="HisK_dim/P_dom"/>
</dbReference>
<evidence type="ECO:0000259" key="15">
    <source>
        <dbReference type="PROSITE" id="PS50109"/>
    </source>
</evidence>
<dbReference type="Pfam" id="PF12833">
    <property type="entry name" value="HTH_18"/>
    <property type="match status" value="1"/>
</dbReference>
<evidence type="ECO:0000256" key="9">
    <source>
        <dbReference type="ARBA" id="ARBA00023015"/>
    </source>
</evidence>
<dbReference type="Gene3D" id="1.10.10.60">
    <property type="entry name" value="Homeodomain-like"/>
    <property type="match status" value="2"/>
</dbReference>
<evidence type="ECO:0000256" key="12">
    <source>
        <dbReference type="SAM" id="Phobius"/>
    </source>
</evidence>
<feature type="domain" description="HTH araC/xylS-type" evidence="14">
    <location>
        <begin position="1338"/>
        <end position="1437"/>
    </location>
</feature>
<sequence length="1441" mass="165983">MKKRLLLLFLFIWIISPTHSQPLCNIEHYSIDDGLAQGVIMSIIQDQKGYMWFATWNGLNKFDGYSFQTFKANSGNDCPLDNNRIEYIVNGKCDWIWCRTYDQKAYVFNPSTLKFTNVLKSFPLKDSQVRRINALRKGVVWLICDKGYCYRIDETACQHTNLTPQPFHIANHKLNGRIIYNILQDDDEDEWILTDKGATIVGKKKILSTLPFEYMQELDNEIWLATDNGKLAKYNKQTENISLIALPMPSATISAINKVGNHTLIIGTKEHGLILYNTINNSFKQIDIRTPLQPSNEIQSLYVDKHDIIWIFTAANGVTKWDNSKQELLYLPPLPYKHTEDKYNSFYFIFEDCNDQLWVHPKGGNLNYYDRKNDKLQYFCNNPQDNHSILNASIHSYHTDRQGNLWLNTSDRSLYKIDFPHIPHSIIDLSVETRAFLQINDQLWIASKDKKVRIYNANGQLQGYLSPNGQITKTDCTFNENIYCMTKMKDGSIWLGSKFNGLYVLSQNTKNSDKYEIQHYKHTSSDLYSISHNDIYSIYQDSQNHIWIGCFGGGINLVKQTSDKRLKFINSNNELKKYPQNYSKVRCVSETSNGIIMIGTTKGLVCFSSQFKYPEDILYYTHVRNPQNPSSLSNNNVSNIYTNRKKETFISTLGGGINKIISTHPIPDKLLFKSYSQQAGLTSDWVLSSIEDANGDLWIISENTLSKFDQDTATFDNYDRNLLKHTYFYSEAIPVIDSKGILWLGTNEGIIRFPIERIHKSNFRPSIVLTNIKILNDSTIFSDDNLSQIILKPHQRNFTVEFAALDYVNPHNISYAYKLDGLETDWNYVGKKRSASYINLPHGQYNLLIKSTNSDEIWTDNIYTLPINVLPKFKETGWAWLLYILLFIALVSIIVYILLYIFRLRHQVDMEQQIANIKLRFFTDISHELRTPLTLIVGPVAELLKHGELSKKAKEHLSLVQKNADRMLQLVNQILDFRKIQNKKMKLMVEKTDIIQFIPTIMEHFYLIAQEKNIDFQFITDTDSLFLWIDKDKFEKIVFNLLSNAFKYTPNDKSITLKVELQYNSANISVIDQGPGINANKINTIFQRFETMGNRNLLEPSSGIGLSLVKELVGMHHGSITVTSTLQKGSVFKVSIPQGKSHLLEDAQIEFILSDNKTIPDNTQENSDIETTCKGNNQNTLLIVEDNLELRGFLKEMLLTEFQIIEAGNGSEGYEKTKQFLPDIIVSDVMMPVMDGLDMVKLIKEDKETCHIPIVLLSAKSSLDDRIKGIEQGIDDYITKPFSTTYLKVRITSLIRQRKLLQENFRQNLLSKDPSADIRHELSPADPQLTPYDEQFIEQMMNFMEENMSNSELTVEDIATALAMGRTVFYKKIKSIIGLSPIDFISEIRIKRAVQIFDSGEQNIAQVAFMTGFDDPKYFSRCFKKQIGITPTQYKKQKNNF</sequence>
<evidence type="ECO:0000256" key="4">
    <source>
        <dbReference type="ARBA" id="ARBA00022679"/>
    </source>
</evidence>
<evidence type="ECO:0000256" key="3">
    <source>
        <dbReference type="ARBA" id="ARBA00022553"/>
    </source>
</evidence>
<dbReference type="HOGENOM" id="CLU_000445_28_1_10"/>
<dbReference type="InterPro" id="IPR011006">
    <property type="entry name" value="CheY-like_superfamily"/>
</dbReference>
<keyword evidence="13" id="KW-0732">Signal</keyword>
<dbReference type="PANTHER" id="PTHR43547">
    <property type="entry name" value="TWO-COMPONENT HISTIDINE KINASE"/>
    <property type="match status" value="1"/>
</dbReference>
<dbReference type="InterPro" id="IPR005467">
    <property type="entry name" value="His_kinase_dom"/>
</dbReference>
<evidence type="ECO:0000313" key="18">
    <source>
        <dbReference type="Proteomes" id="UP000014207"/>
    </source>
</evidence>
<evidence type="ECO:0000256" key="11">
    <source>
        <dbReference type="PROSITE-ProRule" id="PRU00169"/>
    </source>
</evidence>
<keyword evidence="12" id="KW-1133">Transmembrane helix</keyword>
<dbReference type="InterPro" id="IPR003594">
    <property type="entry name" value="HATPase_dom"/>
</dbReference>
<evidence type="ECO:0000256" key="7">
    <source>
        <dbReference type="ARBA" id="ARBA00022840"/>
    </source>
</evidence>
<dbReference type="SMART" id="SM00388">
    <property type="entry name" value="HisKA"/>
    <property type="match status" value="1"/>
</dbReference>
<dbReference type="SMART" id="SM00342">
    <property type="entry name" value="HTH_ARAC"/>
    <property type="match status" value="1"/>
</dbReference>
<dbReference type="FunFam" id="3.30.565.10:FF:000037">
    <property type="entry name" value="Hybrid sensor histidine kinase/response regulator"/>
    <property type="match status" value="1"/>
</dbReference>
<dbReference type="InterPro" id="IPR036890">
    <property type="entry name" value="HATPase_C_sf"/>
</dbReference>
<dbReference type="SMART" id="SM00387">
    <property type="entry name" value="HATPase_c"/>
    <property type="match status" value="1"/>
</dbReference>
<feature type="modified residue" description="4-aspartylphosphate" evidence="11">
    <location>
        <position position="1228"/>
    </location>
</feature>
<dbReference type="PROSITE" id="PS50110">
    <property type="entry name" value="RESPONSE_REGULATORY"/>
    <property type="match status" value="1"/>
</dbReference>
<comment type="catalytic activity">
    <reaction evidence="1">
        <text>ATP + protein L-histidine = ADP + protein N-phospho-L-histidine.</text>
        <dbReference type="EC" id="2.7.13.3"/>
    </reaction>
</comment>
<dbReference type="GO" id="GO:0003700">
    <property type="term" value="F:DNA-binding transcription factor activity"/>
    <property type="evidence" value="ECO:0007669"/>
    <property type="project" value="InterPro"/>
</dbReference>
<dbReference type="FunFam" id="1.10.287.130:FF:000045">
    <property type="entry name" value="Two-component system sensor histidine kinase/response regulator"/>
    <property type="match status" value="1"/>
</dbReference>
<accession>R9H2M0</accession>
<keyword evidence="9" id="KW-0805">Transcription regulation</keyword>
<keyword evidence="7" id="KW-0067">ATP-binding</keyword>
<evidence type="ECO:0000256" key="8">
    <source>
        <dbReference type="ARBA" id="ARBA00023012"/>
    </source>
</evidence>
<dbReference type="PRINTS" id="PR00344">
    <property type="entry name" value="BCTRLSENSOR"/>
</dbReference>
<evidence type="ECO:0000256" key="13">
    <source>
        <dbReference type="SAM" id="SignalP"/>
    </source>
</evidence>
<dbReference type="InterPro" id="IPR004358">
    <property type="entry name" value="Sig_transdc_His_kin-like_C"/>
</dbReference>
<keyword evidence="4" id="KW-0808">Transferase</keyword>
<dbReference type="SMART" id="SM00448">
    <property type="entry name" value="REC"/>
    <property type="match status" value="1"/>
</dbReference>
<dbReference type="Pfam" id="PF02518">
    <property type="entry name" value="HATPase_c"/>
    <property type="match status" value="1"/>
</dbReference>
<dbReference type="Gene3D" id="1.10.287.130">
    <property type="match status" value="1"/>
</dbReference>
<dbReference type="InterPro" id="IPR011110">
    <property type="entry name" value="Reg_prop"/>
</dbReference>
<dbReference type="Pfam" id="PF00072">
    <property type="entry name" value="Response_reg"/>
    <property type="match status" value="1"/>
</dbReference>
<evidence type="ECO:0000256" key="10">
    <source>
        <dbReference type="ARBA" id="ARBA00023163"/>
    </source>
</evidence>
<keyword evidence="8" id="KW-0902">Two-component regulatory system</keyword>
<dbReference type="InterPro" id="IPR018060">
    <property type="entry name" value="HTH_AraC"/>
</dbReference>
<dbReference type="InterPro" id="IPR011123">
    <property type="entry name" value="Y_Y_Y"/>
</dbReference>
<dbReference type="Pfam" id="PF07494">
    <property type="entry name" value="Reg_prop"/>
    <property type="match status" value="2"/>
</dbReference>
<reference evidence="17 18" key="1">
    <citation type="submission" date="2013-04" db="EMBL/GenBank/DDBJ databases">
        <title>The Genome Sequence of Bacteroides thetaiotaomicron dnLKV9.</title>
        <authorList>
            <consortium name="The Broad Institute Genomics Platform"/>
            <consortium name="The Broad Institute Genome Sequencing Center for Infectious Disease"/>
            <person name="Earl A."/>
            <person name="Xavier R."/>
            <person name="Kuhn K."/>
            <person name="Stappenbeck T."/>
            <person name="Walker B."/>
            <person name="Young S."/>
            <person name="Zeng Q."/>
            <person name="Gargeya S."/>
            <person name="Fitzgerald M."/>
            <person name="Haas B."/>
            <person name="Abouelleil A."/>
            <person name="Allen A.W."/>
            <person name="Alvarado L."/>
            <person name="Arachchi H.M."/>
            <person name="Berlin A.M."/>
            <person name="Chapman S.B."/>
            <person name="Gainer-Dewar J."/>
            <person name="Goldberg J."/>
            <person name="Griggs A."/>
            <person name="Gujja S."/>
            <person name="Hansen M."/>
            <person name="Howarth C."/>
            <person name="Imamovic A."/>
            <person name="Ireland A."/>
            <person name="Larimer J."/>
            <person name="McCowan C."/>
            <person name="Murphy C."/>
            <person name="Pearson M."/>
            <person name="Poon T.W."/>
            <person name="Priest M."/>
            <person name="Roberts A."/>
            <person name="Saif S."/>
            <person name="Shea T."/>
            <person name="Sisk P."/>
            <person name="Sykes S."/>
            <person name="Wortman J."/>
            <person name="Nusbaum C."/>
            <person name="Birren B."/>
        </authorList>
    </citation>
    <scope>NUCLEOTIDE SEQUENCE [LARGE SCALE GENOMIC DNA]</scope>
    <source>
        <strain evidence="18">dnLKV9</strain>
    </source>
</reference>
<keyword evidence="10" id="KW-0804">Transcription</keyword>
<keyword evidence="6" id="KW-0418">Kinase</keyword>
<dbReference type="SUPFAM" id="SSF50998">
    <property type="entry name" value="Quinoprotein alcohol dehydrogenase-like"/>
    <property type="match status" value="1"/>
</dbReference>
<dbReference type="InterPro" id="IPR011047">
    <property type="entry name" value="Quinoprotein_ADH-like_sf"/>
</dbReference>
<dbReference type="Gene3D" id="3.30.565.10">
    <property type="entry name" value="Histidine kinase-like ATPase, C-terminal domain"/>
    <property type="match status" value="1"/>
</dbReference>
<feature type="signal peptide" evidence="13">
    <location>
        <begin position="1"/>
        <end position="20"/>
    </location>
</feature>
<dbReference type="PANTHER" id="PTHR43547:SF2">
    <property type="entry name" value="HYBRID SIGNAL TRANSDUCTION HISTIDINE KINASE C"/>
    <property type="match status" value="1"/>
</dbReference>
<dbReference type="SUPFAM" id="SSF52172">
    <property type="entry name" value="CheY-like"/>
    <property type="match status" value="1"/>
</dbReference>
<feature type="domain" description="Response regulatory" evidence="16">
    <location>
        <begin position="1180"/>
        <end position="1295"/>
    </location>
</feature>
<dbReference type="Pfam" id="PF00512">
    <property type="entry name" value="HisKA"/>
    <property type="match status" value="1"/>
</dbReference>
<evidence type="ECO:0000256" key="6">
    <source>
        <dbReference type="ARBA" id="ARBA00022777"/>
    </source>
</evidence>
<dbReference type="InterPro" id="IPR036097">
    <property type="entry name" value="HisK_dim/P_sf"/>
</dbReference>
<keyword evidence="12" id="KW-0812">Transmembrane</keyword>
<dbReference type="Gene3D" id="2.130.10.10">
    <property type="entry name" value="YVTN repeat-like/Quinoprotein amine dehydrogenase"/>
    <property type="match status" value="3"/>
</dbReference>
<name>R9H2M0_BACT4</name>
<evidence type="ECO:0000259" key="16">
    <source>
        <dbReference type="PROSITE" id="PS50110"/>
    </source>
</evidence>
<proteinExistence type="predicted"/>
<organism evidence="17 18">
    <name type="scientific">Bacteroides thetaiotaomicron dnLKV9</name>
    <dbReference type="NCBI Taxonomy" id="1235785"/>
    <lineage>
        <taxon>Bacteria</taxon>
        <taxon>Pseudomonadati</taxon>
        <taxon>Bacteroidota</taxon>
        <taxon>Bacteroidia</taxon>
        <taxon>Bacteroidales</taxon>
        <taxon>Bacteroidaceae</taxon>
        <taxon>Bacteroides</taxon>
    </lineage>
</organism>
<keyword evidence="5" id="KW-0547">Nucleotide-binding</keyword>
<dbReference type="RefSeq" id="WP_016269558.1">
    <property type="nucleotide sequence ID" value="NZ_KE159461.1"/>
</dbReference>
<evidence type="ECO:0000259" key="14">
    <source>
        <dbReference type="PROSITE" id="PS01124"/>
    </source>
</evidence>
<dbReference type="PROSITE" id="PS50109">
    <property type="entry name" value="HIS_KIN"/>
    <property type="match status" value="1"/>
</dbReference>
<feature type="transmembrane region" description="Helical" evidence="12">
    <location>
        <begin position="878"/>
        <end position="902"/>
    </location>
</feature>
<comment type="caution">
    <text evidence="17">The sequence shown here is derived from an EMBL/GenBank/DDBJ whole genome shotgun (WGS) entry which is preliminary data.</text>
</comment>
<dbReference type="EC" id="2.7.13.3" evidence="2"/>
<dbReference type="GO" id="GO:0043565">
    <property type="term" value="F:sequence-specific DNA binding"/>
    <property type="evidence" value="ECO:0007669"/>
    <property type="project" value="InterPro"/>
</dbReference>
<dbReference type="Gene3D" id="2.60.40.10">
    <property type="entry name" value="Immunoglobulins"/>
    <property type="match status" value="1"/>
</dbReference>
<dbReference type="Pfam" id="PF07495">
    <property type="entry name" value="Y_Y_Y"/>
    <property type="match status" value="1"/>
</dbReference>
<dbReference type="Proteomes" id="UP000014207">
    <property type="component" value="Unassembled WGS sequence"/>
</dbReference>
<dbReference type="Gene3D" id="3.40.50.2300">
    <property type="match status" value="1"/>
</dbReference>
<dbReference type="GO" id="GO:0005524">
    <property type="term" value="F:ATP binding"/>
    <property type="evidence" value="ECO:0007669"/>
    <property type="project" value="UniProtKB-KW"/>
</dbReference>
<dbReference type="InterPro" id="IPR013783">
    <property type="entry name" value="Ig-like_fold"/>
</dbReference>
<dbReference type="SUPFAM" id="SSF47384">
    <property type="entry name" value="Homodimeric domain of signal transducing histidine kinase"/>
    <property type="match status" value="1"/>
</dbReference>
<dbReference type="GO" id="GO:0000155">
    <property type="term" value="F:phosphorelay sensor kinase activity"/>
    <property type="evidence" value="ECO:0007669"/>
    <property type="project" value="InterPro"/>
</dbReference>
<dbReference type="InterPro" id="IPR015943">
    <property type="entry name" value="WD40/YVTN_repeat-like_dom_sf"/>
</dbReference>
<dbReference type="CDD" id="cd00082">
    <property type="entry name" value="HisKA"/>
    <property type="match status" value="1"/>
</dbReference>
<keyword evidence="12" id="KW-0472">Membrane</keyword>
<gene>
    <name evidence="17" type="ORF">C799_04228</name>
</gene>
<dbReference type="SUPFAM" id="SSF55874">
    <property type="entry name" value="ATPase domain of HSP90 chaperone/DNA topoisomerase II/histidine kinase"/>
    <property type="match status" value="1"/>
</dbReference>
<dbReference type="SUPFAM" id="SSF46689">
    <property type="entry name" value="Homeodomain-like"/>
    <property type="match status" value="1"/>
</dbReference>
<protein>
    <recommendedName>
        <fullName evidence="2">histidine kinase</fullName>
        <ecNumber evidence="2">2.7.13.3</ecNumber>
    </recommendedName>
</protein>
<dbReference type="InterPro" id="IPR001789">
    <property type="entry name" value="Sig_transdc_resp-reg_receiver"/>
</dbReference>
<feature type="domain" description="Histidine kinase" evidence="15">
    <location>
        <begin position="924"/>
        <end position="1140"/>
    </location>
</feature>
<evidence type="ECO:0000256" key="5">
    <source>
        <dbReference type="ARBA" id="ARBA00022741"/>
    </source>
</evidence>
<evidence type="ECO:0000313" key="17">
    <source>
        <dbReference type="EMBL" id="EOR98015.1"/>
    </source>
</evidence>
<dbReference type="PROSITE" id="PS01124">
    <property type="entry name" value="HTH_ARAC_FAMILY_2"/>
    <property type="match status" value="1"/>
</dbReference>
<dbReference type="InterPro" id="IPR009057">
    <property type="entry name" value="Homeodomain-like_sf"/>
</dbReference>
<feature type="chain" id="PRO_5004482150" description="histidine kinase" evidence="13">
    <location>
        <begin position="21"/>
        <end position="1441"/>
    </location>
</feature>
<evidence type="ECO:0000256" key="1">
    <source>
        <dbReference type="ARBA" id="ARBA00000085"/>
    </source>
</evidence>
<dbReference type="PATRIC" id="fig|1235785.3.peg.4253"/>